<keyword evidence="3" id="KW-0012">Acyltransferase</keyword>
<gene>
    <name evidence="3" type="ORF">J2S02_002754</name>
</gene>
<reference evidence="3 4" key="1">
    <citation type="submission" date="2023-07" db="EMBL/GenBank/DDBJ databases">
        <title>Genomic Encyclopedia of Type Strains, Phase IV (KMG-IV): sequencing the most valuable type-strain genomes for metagenomic binning, comparative biology and taxonomic classification.</title>
        <authorList>
            <person name="Goeker M."/>
        </authorList>
    </citation>
    <scope>NUCLEOTIDE SEQUENCE [LARGE SCALE GENOMIC DNA]</scope>
    <source>
        <strain evidence="3 4">DSM 17723</strain>
    </source>
</reference>
<name>A0ABT9Z2D1_9BACI</name>
<dbReference type="InterPro" id="IPR020841">
    <property type="entry name" value="PKS_Beta-ketoAc_synthase_dom"/>
</dbReference>
<organism evidence="3 4">
    <name type="scientific">Metabacillus niabensis</name>
    <dbReference type="NCBI Taxonomy" id="324854"/>
    <lineage>
        <taxon>Bacteria</taxon>
        <taxon>Bacillati</taxon>
        <taxon>Bacillota</taxon>
        <taxon>Bacilli</taxon>
        <taxon>Bacillales</taxon>
        <taxon>Bacillaceae</taxon>
        <taxon>Metabacillus</taxon>
    </lineage>
</organism>
<proteinExistence type="predicted"/>
<protein>
    <submittedName>
        <fullName evidence="3">3-oxoacyl-[acyl-carrier-protein] synthase II</fullName>
        <ecNumber evidence="3">2.3.1.179</ecNumber>
    </submittedName>
</protein>
<feature type="domain" description="Ketosynthase family 3 (KS3)" evidence="2">
    <location>
        <begin position="1"/>
        <end position="356"/>
    </location>
</feature>
<accession>A0ABT9Z2D1</accession>
<dbReference type="Proteomes" id="UP001232245">
    <property type="component" value="Unassembled WGS sequence"/>
</dbReference>
<dbReference type="Gene3D" id="3.40.47.10">
    <property type="match status" value="1"/>
</dbReference>
<dbReference type="PANTHER" id="PTHR11712">
    <property type="entry name" value="POLYKETIDE SYNTHASE-RELATED"/>
    <property type="match status" value="1"/>
</dbReference>
<dbReference type="EMBL" id="JAUSTZ010000005">
    <property type="protein sequence ID" value="MDQ0226409.1"/>
    <property type="molecule type" value="Genomic_DNA"/>
</dbReference>
<dbReference type="PANTHER" id="PTHR11712:SF336">
    <property type="entry name" value="3-OXOACYL-[ACYL-CARRIER-PROTEIN] SYNTHASE, MITOCHONDRIAL"/>
    <property type="match status" value="1"/>
</dbReference>
<keyword evidence="4" id="KW-1185">Reference proteome</keyword>
<evidence type="ECO:0000313" key="3">
    <source>
        <dbReference type="EMBL" id="MDQ0226409.1"/>
    </source>
</evidence>
<dbReference type="Pfam" id="PF00109">
    <property type="entry name" value="ketoacyl-synt"/>
    <property type="match status" value="1"/>
</dbReference>
<dbReference type="RefSeq" id="WP_174879627.1">
    <property type="nucleotide sequence ID" value="NZ_CADEPK010000033.1"/>
</dbReference>
<dbReference type="InterPro" id="IPR016039">
    <property type="entry name" value="Thiolase-like"/>
</dbReference>
<dbReference type="EC" id="2.3.1.179" evidence="3"/>
<sequence length="356" mass="39194">MVRVVITGLGAVTHLGFGHESLAQGLMSVENRNAMRWISSEQQVELTGYRIDDSKLAEHLVPFKTRNMDRFAKINIAAVQLALEDASLNVDDLEETGYIMNTTYGPWESTNRYTKELVESGPAFASPRLFPNTVVNSAQGHVSITFKMKGPTSTIAGLSAIPYAVSLLTKGEAERIIVAGADELNENIMEAYKELGSPVIFGEGVGVLILETFEHATRRGAQIYAEIGDYAIGSEPTMNLWFEGADATSLIYEELVSEISLNREKENLLVLSSTNGSQIVDRLEENVMQSLKHTYPKLEIFYPKHILGETFGASSVLSVISAIHLLNNHTEINEALLLNNEIGGNHIALIIKKWND</sequence>
<dbReference type="InterPro" id="IPR014030">
    <property type="entry name" value="Ketoacyl_synth_N"/>
</dbReference>
<dbReference type="PROSITE" id="PS52004">
    <property type="entry name" value="KS3_2"/>
    <property type="match status" value="1"/>
</dbReference>
<dbReference type="SUPFAM" id="SSF53901">
    <property type="entry name" value="Thiolase-like"/>
    <property type="match status" value="2"/>
</dbReference>
<evidence type="ECO:0000259" key="2">
    <source>
        <dbReference type="PROSITE" id="PS52004"/>
    </source>
</evidence>
<dbReference type="InterPro" id="IPR000794">
    <property type="entry name" value="Beta-ketoacyl_synthase"/>
</dbReference>
<evidence type="ECO:0000313" key="4">
    <source>
        <dbReference type="Proteomes" id="UP001232245"/>
    </source>
</evidence>
<dbReference type="GO" id="GO:0004315">
    <property type="term" value="F:3-oxoacyl-[acyl-carrier-protein] synthase activity"/>
    <property type="evidence" value="ECO:0007669"/>
    <property type="project" value="UniProtKB-EC"/>
</dbReference>
<evidence type="ECO:0000256" key="1">
    <source>
        <dbReference type="ARBA" id="ARBA00022679"/>
    </source>
</evidence>
<keyword evidence="1 3" id="KW-0808">Transferase</keyword>
<comment type="caution">
    <text evidence="3">The sequence shown here is derived from an EMBL/GenBank/DDBJ whole genome shotgun (WGS) entry which is preliminary data.</text>
</comment>